<dbReference type="PANTHER" id="PTHR43364">
    <property type="entry name" value="NADH-SPECIFIC METHYLGLYOXAL REDUCTASE-RELATED"/>
    <property type="match status" value="1"/>
</dbReference>
<accession>A0A8J3EMG1</accession>
<name>A0A8J3EMG1_9BACL</name>
<dbReference type="InterPro" id="IPR020471">
    <property type="entry name" value="AKR"/>
</dbReference>
<reference evidence="3" key="1">
    <citation type="journal article" date="2014" name="Int. J. Syst. Evol. Microbiol.">
        <title>Complete genome sequence of Corynebacterium casei LMG S-19264T (=DSM 44701T), isolated from a smear-ripened cheese.</title>
        <authorList>
            <consortium name="US DOE Joint Genome Institute (JGI-PGF)"/>
            <person name="Walter F."/>
            <person name="Albersmeier A."/>
            <person name="Kalinowski J."/>
            <person name="Ruckert C."/>
        </authorList>
    </citation>
    <scope>NUCLEOTIDE SEQUENCE</scope>
    <source>
        <strain evidence="3">CGMCC 1.12777</strain>
    </source>
</reference>
<keyword evidence="4" id="KW-1185">Reference proteome</keyword>
<keyword evidence="1" id="KW-0560">Oxidoreductase</keyword>
<dbReference type="RefSeq" id="WP_188497467.1">
    <property type="nucleotide sequence ID" value="NZ_BMFV01000015.1"/>
</dbReference>
<comment type="caution">
    <text evidence="3">The sequence shown here is derived from an EMBL/GenBank/DDBJ whole genome shotgun (WGS) entry which is preliminary data.</text>
</comment>
<feature type="domain" description="NADP-dependent oxidoreductase" evidence="2">
    <location>
        <begin position="15"/>
        <end position="317"/>
    </location>
</feature>
<dbReference type="GO" id="GO:0016491">
    <property type="term" value="F:oxidoreductase activity"/>
    <property type="evidence" value="ECO:0007669"/>
    <property type="project" value="UniProtKB-KW"/>
</dbReference>
<dbReference type="PRINTS" id="PR00069">
    <property type="entry name" value="ALDKETRDTASE"/>
</dbReference>
<gene>
    <name evidence="3" type="ORF">GCM10007096_22200</name>
</gene>
<evidence type="ECO:0000313" key="4">
    <source>
        <dbReference type="Proteomes" id="UP000656813"/>
    </source>
</evidence>
<reference evidence="3" key="2">
    <citation type="submission" date="2020-09" db="EMBL/GenBank/DDBJ databases">
        <authorList>
            <person name="Sun Q."/>
            <person name="Zhou Y."/>
        </authorList>
    </citation>
    <scope>NUCLEOTIDE SEQUENCE</scope>
    <source>
        <strain evidence="3">CGMCC 1.12777</strain>
    </source>
</reference>
<dbReference type="InterPro" id="IPR036812">
    <property type="entry name" value="NAD(P)_OxRdtase_dom_sf"/>
</dbReference>
<dbReference type="Pfam" id="PF00248">
    <property type="entry name" value="Aldo_ket_red"/>
    <property type="match status" value="1"/>
</dbReference>
<dbReference type="InterPro" id="IPR023210">
    <property type="entry name" value="NADP_OxRdtase_dom"/>
</dbReference>
<dbReference type="Proteomes" id="UP000656813">
    <property type="component" value="Unassembled WGS sequence"/>
</dbReference>
<evidence type="ECO:0000259" key="2">
    <source>
        <dbReference type="Pfam" id="PF00248"/>
    </source>
</evidence>
<protein>
    <submittedName>
        <fullName evidence="3">Oxidoreductase</fullName>
    </submittedName>
</protein>
<dbReference type="InterPro" id="IPR018170">
    <property type="entry name" value="Aldo/ket_reductase_CS"/>
</dbReference>
<proteinExistence type="predicted"/>
<dbReference type="EMBL" id="BMFV01000015">
    <property type="protein sequence ID" value="GGH82589.1"/>
    <property type="molecule type" value="Genomic_DNA"/>
</dbReference>
<sequence length="322" mass="35577">MQKRRLGQTEFEISPIGLGCIQFSQGSGFVGKFYSPMDQKTMNQVVKAAFNGGINWFDTAEKYGNGKSEEALSTALKQNNIMPGKAIVATKWYPVFRTAEHIKKSIDTRLQALQDYPIDLYQIHLPYSLSSISAQMQAMASLNQSRKIRSIGVSNFSAQQMLKAYETLKAQGLTLASNQVKISLLDRNIETNGVLNMARKLGVTLIAHSPLGSGILTGKFHENKDLINTLSPLRKMLGRYSSRKLERTAKLVSELTAIGQAHGISATQVALNWLITYYGETVVAIPGASKPHHAEANASAMSVRLTESELQRIDELSRRLMK</sequence>
<dbReference type="AlphaFoldDB" id="A0A8J3EMG1"/>
<dbReference type="PANTHER" id="PTHR43364:SF4">
    <property type="entry name" value="NAD(P)-LINKED OXIDOREDUCTASE SUPERFAMILY PROTEIN"/>
    <property type="match status" value="1"/>
</dbReference>
<evidence type="ECO:0000313" key="3">
    <source>
        <dbReference type="EMBL" id="GGH82589.1"/>
    </source>
</evidence>
<organism evidence="3 4">
    <name type="scientific">Pullulanibacillus pueri</name>
    <dbReference type="NCBI Taxonomy" id="1437324"/>
    <lineage>
        <taxon>Bacteria</taxon>
        <taxon>Bacillati</taxon>
        <taxon>Bacillota</taxon>
        <taxon>Bacilli</taxon>
        <taxon>Bacillales</taxon>
        <taxon>Sporolactobacillaceae</taxon>
        <taxon>Pullulanibacillus</taxon>
    </lineage>
</organism>
<dbReference type="SUPFAM" id="SSF51430">
    <property type="entry name" value="NAD(P)-linked oxidoreductase"/>
    <property type="match status" value="1"/>
</dbReference>
<dbReference type="InterPro" id="IPR050523">
    <property type="entry name" value="AKR_Detox_Biosynth"/>
</dbReference>
<dbReference type="Gene3D" id="3.20.20.100">
    <property type="entry name" value="NADP-dependent oxidoreductase domain"/>
    <property type="match status" value="1"/>
</dbReference>
<dbReference type="PROSITE" id="PS00062">
    <property type="entry name" value="ALDOKETO_REDUCTASE_2"/>
    <property type="match status" value="1"/>
</dbReference>
<evidence type="ECO:0000256" key="1">
    <source>
        <dbReference type="ARBA" id="ARBA00023002"/>
    </source>
</evidence>